<name>A0A653LBN3_AERVE</name>
<sequence length="173" mass="19596">MKNTLTFLTCIFMSGCASVISSVGDDFFPEKTEGKSEQDVVTIYTEDEIQDYDIKLYTKNSALIEKLRSDSIFFVERTFVDEPIKIFSAITSAIPANKKEQQKNLKLRHPRVILPAGEFTLYVGCQYQKSGYMYRSYKYIDINASKGSKYIVSCYKPSGSISPIGKLTELKSI</sequence>
<evidence type="ECO:0000313" key="2">
    <source>
        <dbReference type="Proteomes" id="UP000439123"/>
    </source>
</evidence>
<dbReference type="AlphaFoldDB" id="A0A653LBN3"/>
<dbReference type="Proteomes" id="UP000439123">
    <property type="component" value="Unassembled WGS sequence"/>
</dbReference>
<organism evidence="1 2">
    <name type="scientific">Aeromonas veronii</name>
    <dbReference type="NCBI Taxonomy" id="654"/>
    <lineage>
        <taxon>Bacteria</taxon>
        <taxon>Pseudomonadati</taxon>
        <taxon>Pseudomonadota</taxon>
        <taxon>Gammaproteobacteria</taxon>
        <taxon>Aeromonadales</taxon>
        <taxon>Aeromonadaceae</taxon>
        <taxon>Aeromonas</taxon>
    </lineage>
</organism>
<dbReference type="PROSITE" id="PS51257">
    <property type="entry name" value="PROKAR_LIPOPROTEIN"/>
    <property type="match status" value="1"/>
</dbReference>
<dbReference type="RefSeq" id="WP_159157942.1">
    <property type="nucleotide sequence ID" value="NZ_JAAKUO010000022.1"/>
</dbReference>
<proteinExistence type="predicted"/>
<accession>A0A653LBN3</accession>
<reference evidence="1 2" key="1">
    <citation type="submission" date="2019-10" db="EMBL/GenBank/DDBJ databases">
        <authorList>
            <person name="Karimi E."/>
        </authorList>
    </citation>
    <scope>NUCLEOTIDE SEQUENCE [LARGE SCALE GENOMIC DNA]</scope>
    <source>
        <strain evidence="1">Aeromonas sp. 8C</strain>
    </source>
</reference>
<evidence type="ECO:0008006" key="3">
    <source>
        <dbReference type="Google" id="ProtNLM"/>
    </source>
</evidence>
<gene>
    <name evidence="1" type="ORF">AERO8C_70302</name>
</gene>
<evidence type="ECO:0000313" key="1">
    <source>
        <dbReference type="EMBL" id="VXA88674.1"/>
    </source>
</evidence>
<dbReference type="EMBL" id="CABWLC010000020">
    <property type="protein sequence ID" value="VXA88674.1"/>
    <property type="molecule type" value="Genomic_DNA"/>
</dbReference>
<protein>
    <recommendedName>
        <fullName evidence="3">Lipoprotein</fullName>
    </recommendedName>
</protein>